<dbReference type="RefSeq" id="WP_068577471.1">
    <property type="nucleotide sequence ID" value="NZ_CP027706.1"/>
</dbReference>
<dbReference type="Proteomes" id="UP000693952">
    <property type="component" value="Chromosome"/>
</dbReference>
<evidence type="ECO:0000256" key="2">
    <source>
        <dbReference type="ARBA" id="ARBA00022714"/>
    </source>
</evidence>
<keyword evidence="4" id="KW-0408">Iron</keyword>
<dbReference type="SUPFAM" id="SSF46955">
    <property type="entry name" value="Putative DNA-binding domain"/>
    <property type="match status" value="1"/>
</dbReference>
<dbReference type="Gene3D" id="1.10.1660.10">
    <property type="match status" value="1"/>
</dbReference>
<dbReference type="InterPro" id="IPR000551">
    <property type="entry name" value="MerR-type_HTH_dom"/>
</dbReference>
<evidence type="ECO:0000256" key="4">
    <source>
        <dbReference type="ARBA" id="ARBA00023004"/>
    </source>
</evidence>
<organism evidence="10 11">
    <name type="scientific">Pseudomonas sessilinigenes</name>
    <dbReference type="NCBI Taxonomy" id="658629"/>
    <lineage>
        <taxon>Bacteria</taxon>
        <taxon>Pseudomonadati</taxon>
        <taxon>Pseudomonadota</taxon>
        <taxon>Gammaproteobacteria</taxon>
        <taxon>Pseudomonadales</taxon>
        <taxon>Pseudomonadaceae</taxon>
        <taxon>Pseudomonas</taxon>
    </lineage>
</organism>
<keyword evidence="11" id="KW-1185">Reference proteome</keyword>
<gene>
    <name evidence="10" type="primary">soxR</name>
    <name evidence="10" type="ORF">KSS89_04820</name>
</gene>
<dbReference type="PANTHER" id="PTHR30204:SF0">
    <property type="entry name" value="REDOX-SENSITIVE TRANSCRIPTIONAL ACTIVATOR SOXR"/>
    <property type="match status" value="1"/>
</dbReference>
<reference evidence="10" key="1">
    <citation type="submission" date="2021-06" db="EMBL/GenBank/DDBJ databases">
        <title>Updating the genus Pseudomonas: Description of 43 new species and partition of the Pseudomonas putida group.</title>
        <authorList>
            <person name="Girard L."/>
            <person name="Lood C."/>
            <person name="Vandamme P."/>
            <person name="Rokni-Zadeh H."/>
            <person name="van Noort V."/>
            <person name="Hofte M."/>
            <person name="Lavigne R."/>
            <person name="De Mot R."/>
        </authorList>
    </citation>
    <scope>NUCLEOTIDE SEQUENCE</scope>
    <source>
        <strain evidence="10">CMR12a</strain>
    </source>
</reference>
<dbReference type="InterPro" id="IPR047057">
    <property type="entry name" value="MerR_fam"/>
</dbReference>
<proteinExistence type="predicted"/>
<evidence type="ECO:0000256" key="1">
    <source>
        <dbReference type="ARBA" id="ARBA00014474"/>
    </source>
</evidence>
<evidence type="ECO:0000256" key="7">
    <source>
        <dbReference type="ARBA" id="ARBA00023125"/>
    </source>
</evidence>
<evidence type="ECO:0000313" key="11">
    <source>
        <dbReference type="Proteomes" id="UP000693952"/>
    </source>
</evidence>
<dbReference type="InterPro" id="IPR009061">
    <property type="entry name" value="DNA-bd_dom_put_sf"/>
</dbReference>
<feature type="domain" description="HTH merR-type" evidence="9">
    <location>
        <begin position="8"/>
        <end position="76"/>
    </location>
</feature>
<dbReference type="EMBL" id="CP077074">
    <property type="protein sequence ID" value="QXH41547.1"/>
    <property type="molecule type" value="Genomic_DNA"/>
</dbReference>
<dbReference type="InterPro" id="IPR010211">
    <property type="entry name" value="Redox-sen_tscrpt-act_SoxR"/>
</dbReference>
<dbReference type="InterPro" id="IPR015358">
    <property type="entry name" value="Tscrpt_reg_MerR_DNA-bd"/>
</dbReference>
<evidence type="ECO:0000256" key="6">
    <source>
        <dbReference type="ARBA" id="ARBA00023015"/>
    </source>
</evidence>
<dbReference type="PANTHER" id="PTHR30204">
    <property type="entry name" value="REDOX-CYCLING DRUG-SENSING TRANSCRIPTIONAL ACTIVATOR SOXR"/>
    <property type="match status" value="1"/>
</dbReference>
<evidence type="ECO:0000259" key="9">
    <source>
        <dbReference type="PROSITE" id="PS50937"/>
    </source>
</evidence>
<keyword evidence="8" id="KW-0804">Transcription</keyword>
<dbReference type="PROSITE" id="PS50937">
    <property type="entry name" value="HTH_MERR_2"/>
    <property type="match status" value="1"/>
</dbReference>
<evidence type="ECO:0000256" key="3">
    <source>
        <dbReference type="ARBA" id="ARBA00022723"/>
    </source>
</evidence>
<protein>
    <recommendedName>
        <fullName evidence="1">Redox-sensitive transcriptional activator SoxR</fullName>
    </recommendedName>
</protein>
<dbReference type="NCBIfam" id="TIGR01950">
    <property type="entry name" value="SoxR"/>
    <property type="match status" value="1"/>
</dbReference>
<keyword evidence="6" id="KW-0805">Transcription regulation</keyword>
<keyword evidence="5" id="KW-0411">Iron-sulfur</keyword>
<keyword evidence="7" id="KW-0238">DNA-binding</keyword>
<evidence type="ECO:0000313" key="10">
    <source>
        <dbReference type="EMBL" id="QXH41547.1"/>
    </source>
</evidence>
<accession>A0ABX8MSB0</accession>
<dbReference type="Pfam" id="PF09278">
    <property type="entry name" value="MerR-DNA-bind"/>
    <property type="match status" value="1"/>
</dbReference>
<evidence type="ECO:0000256" key="5">
    <source>
        <dbReference type="ARBA" id="ARBA00023014"/>
    </source>
</evidence>
<keyword evidence="3" id="KW-0479">Metal-binding</keyword>
<dbReference type="CDD" id="cd01110">
    <property type="entry name" value="HTH_SoxR"/>
    <property type="match status" value="1"/>
</dbReference>
<dbReference type="SMART" id="SM00422">
    <property type="entry name" value="HTH_MERR"/>
    <property type="match status" value="1"/>
</dbReference>
<evidence type="ECO:0000256" key="8">
    <source>
        <dbReference type="ARBA" id="ARBA00023163"/>
    </source>
</evidence>
<sequence length="161" mass="18202">MYSQGEPHLTITEIARRSGVNASALRFYESRGLISSARAGSGHRRYPRSVLRRVAYIVFAQRVGFSLEEISEQLNGLPNNHAPMGQDWQRLSATWKARVQQRIAELERLNMSLEECIGCGCMSMDHCKMNNPGDIYSRNGCGARRWIGDEKIDVEELRGEA</sequence>
<keyword evidence="2" id="KW-0001">2Fe-2S</keyword>
<dbReference type="PRINTS" id="PR00040">
    <property type="entry name" value="HTHMERR"/>
</dbReference>
<name>A0ABX8MSB0_9PSED</name>
<dbReference type="Pfam" id="PF00376">
    <property type="entry name" value="MerR"/>
    <property type="match status" value="1"/>
</dbReference>